<keyword evidence="2" id="KW-0479">Metal-binding</keyword>
<dbReference type="NCBIfam" id="TIGR01549">
    <property type="entry name" value="HAD-SF-IA-v1"/>
    <property type="match status" value="1"/>
</dbReference>
<evidence type="ECO:0000313" key="6">
    <source>
        <dbReference type="Proteomes" id="UP000293296"/>
    </source>
</evidence>
<dbReference type="InterPro" id="IPR051400">
    <property type="entry name" value="HAD-like_hydrolase"/>
</dbReference>
<comment type="cofactor">
    <cofactor evidence="1">
        <name>Mg(2+)</name>
        <dbReference type="ChEBI" id="CHEBI:18420"/>
    </cofactor>
</comment>
<dbReference type="RefSeq" id="WP_129351983.1">
    <property type="nucleotide sequence ID" value="NZ_CP026538.1"/>
</dbReference>
<dbReference type="Gene3D" id="3.40.50.1000">
    <property type="entry name" value="HAD superfamily/HAD-like"/>
    <property type="match status" value="1"/>
</dbReference>
<organism evidence="5 6">
    <name type="scientific">Solidesulfovibrio carbinolicus</name>
    <dbReference type="NCBI Taxonomy" id="296842"/>
    <lineage>
        <taxon>Bacteria</taxon>
        <taxon>Pseudomonadati</taxon>
        <taxon>Thermodesulfobacteriota</taxon>
        <taxon>Desulfovibrionia</taxon>
        <taxon>Desulfovibrionales</taxon>
        <taxon>Desulfovibrionaceae</taxon>
        <taxon>Solidesulfovibrio</taxon>
    </lineage>
</organism>
<dbReference type="KEGG" id="dcb:C3Y92_09355"/>
<keyword evidence="6" id="KW-1185">Reference proteome</keyword>
<accession>A0A4P6HQC1</accession>
<dbReference type="OrthoDB" id="367448at2"/>
<dbReference type="EMBL" id="CP026538">
    <property type="protein sequence ID" value="QAZ67418.1"/>
    <property type="molecule type" value="Genomic_DNA"/>
</dbReference>
<dbReference type="GO" id="GO:0046872">
    <property type="term" value="F:metal ion binding"/>
    <property type="evidence" value="ECO:0007669"/>
    <property type="project" value="UniProtKB-KW"/>
</dbReference>
<evidence type="ECO:0000256" key="1">
    <source>
        <dbReference type="ARBA" id="ARBA00001946"/>
    </source>
</evidence>
<dbReference type="GO" id="GO:0016791">
    <property type="term" value="F:phosphatase activity"/>
    <property type="evidence" value="ECO:0007669"/>
    <property type="project" value="TreeGrafter"/>
</dbReference>
<dbReference type="InterPro" id="IPR036412">
    <property type="entry name" value="HAD-like_sf"/>
</dbReference>
<evidence type="ECO:0000313" key="5">
    <source>
        <dbReference type="EMBL" id="QAZ67418.1"/>
    </source>
</evidence>
<dbReference type="PANTHER" id="PTHR46470:SF2">
    <property type="entry name" value="GLYCERALDEHYDE 3-PHOSPHATE PHOSPHATASE"/>
    <property type="match status" value="1"/>
</dbReference>
<dbReference type="SUPFAM" id="SSF56784">
    <property type="entry name" value="HAD-like"/>
    <property type="match status" value="1"/>
</dbReference>
<dbReference type="PANTHER" id="PTHR46470">
    <property type="entry name" value="N-ACYLNEURAMINATE-9-PHOSPHATASE"/>
    <property type="match status" value="1"/>
</dbReference>
<dbReference type="SFLD" id="SFLDS00003">
    <property type="entry name" value="Haloacid_Dehalogenase"/>
    <property type="match status" value="1"/>
</dbReference>
<dbReference type="InterPro" id="IPR023214">
    <property type="entry name" value="HAD_sf"/>
</dbReference>
<dbReference type="SFLD" id="SFLDG01129">
    <property type="entry name" value="C1.5:_HAD__Beta-PGM__Phosphata"/>
    <property type="match status" value="1"/>
</dbReference>
<dbReference type="Gene3D" id="1.20.120.710">
    <property type="entry name" value="Haloacid dehalogenase hydrolase-like domain"/>
    <property type="match status" value="1"/>
</dbReference>
<evidence type="ECO:0000256" key="4">
    <source>
        <dbReference type="ARBA" id="ARBA00022842"/>
    </source>
</evidence>
<sequence length="248" mass="28690">MIVRAIIFDINGTLIDINTDEGNEQIYRSISHLLKYYGIRTSRGDVRDGYYQILKAQRRAGGEAFPEFDAVAVWREFLQTRLERSGVSLPKAKMAQLPHFLAELYRGISLNRLELYPEVREVLDELRPRYRLAVLSDAQSVWAVPEMRMVGIEQYFYPIVVSGDLGYRKPDPRIFALVLRRLHLPPDEVVFVGNDMYRDIYGARQAGLRTVFFATGQGQQAMDGVEAHYNIYRFGELRNAIRFFEEQG</sequence>
<proteinExistence type="predicted"/>
<reference evidence="5 6" key="1">
    <citation type="submission" date="2018-02" db="EMBL/GenBank/DDBJ databases">
        <title>Genome sequence of Desulfovibrio carbinolicus DSM 3852.</title>
        <authorList>
            <person name="Wilbanks E."/>
            <person name="Skennerton C.T."/>
            <person name="Orphan V.J."/>
        </authorList>
    </citation>
    <scope>NUCLEOTIDE SEQUENCE [LARGE SCALE GENOMIC DNA]</scope>
    <source>
        <strain evidence="5 6">DSM 3852</strain>
    </source>
</reference>
<dbReference type="InterPro" id="IPR006439">
    <property type="entry name" value="HAD-SF_hydro_IA"/>
</dbReference>
<dbReference type="PRINTS" id="PR00413">
    <property type="entry name" value="HADHALOGNASE"/>
</dbReference>
<dbReference type="GO" id="GO:0044281">
    <property type="term" value="P:small molecule metabolic process"/>
    <property type="evidence" value="ECO:0007669"/>
    <property type="project" value="UniProtKB-ARBA"/>
</dbReference>
<keyword evidence="4" id="KW-0460">Magnesium</keyword>
<protein>
    <submittedName>
        <fullName evidence="5">Haloacid dehalogenase</fullName>
    </submittedName>
</protein>
<evidence type="ECO:0000256" key="3">
    <source>
        <dbReference type="ARBA" id="ARBA00022801"/>
    </source>
</evidence>
<dbReference type="AlphaFoldDB" id="A0A4P6HQC1"/>
<evidence type="ECO:0000256" key="2">
    <source>
        <dbReference type="ARBA" id="ARBA00022723"/>
    </source>
</evidence>
<name>A0A4P6HQC1_9BACT</name>
<dbReference type="Proteomes" id="UP000293296">
    <property type="component" value="Chromosome"/>
</dbReference>
<dbReference type="Pfam" id="PF00702">
    <property type="entry name" value="Hydrolase"/>
    <property type="match status" value="1"/>
</dbReference>
<keyword evidence="3" id="KW-0378">Hydrolase</keyword>
<gene>
    <name evidence="5" type="ORF">C3Y92_09355</name>
</gene>
<dbReference type="NCBIfam" id="TIGR01509">
    <property type="entry name" value="HAD-SF-IA-v3"/>
    <property type="match status" value="1"/>
</dbReference>